<keyword evidence="4 7" id="KW-0812">Transmembrane</keyword>
<feature type="transmembrane region" description="Helical" evidence="7">
    <location>
        <begin position="170"/>
        <end position="191"/>
    </location>
</feature>
<dbReference type="NCBIfam" id="TIGR00711">
    <property type="entry name" value="efflux_EmrB"/>
    <property type="match status" value="1"/>
</dbReference>
<dbReference type="AlphaFoldDB" id="A0A381Q0C4"/>
<dbReference type="PRINTS" id="PR01036">
    <property type="entry name" value="TCRTETB"/>
</dbReference>
<evidence type="ECO:0000256" key="3">
    <source>
        <dbReference type="ARBA" id="ARBA00022475"/>
    </source>
</evidence>
<dbReference type="GO" id="GO:0005886">
    <property type="term" value="C:plasma membrane"/>
    <property type="evidence" value="ECO:0007669"/>
    <property type="project" value="UniProtKB-SubCell"/>
</dbReference>
<comment type="subcellular location">
    <subcellularLocation>
        <location evidence="1">Cell membrane</location>
        <topology evidence="1">Multi-pass membrane protein</topology>
    </subcellularLocation>
</comment>
<dbReference type="CDD" id="cd17321">
    <property type="entry name" value="MFS_MMR_MDR_like"/>
    <property type="match status" value="1"/>
</dbReference>
<dbReference type="Gene3D" id="1.20.1720.10">
    <property type="entry name" value="Multidrug resistance protein D"/>
    <property type="match status" value="1"/>
</dbReference>
<evidence type="ECO:0000259" key="8">
    <source>
        <dbReference type="PROSITE" id="PS50850"/>
    </source>
</evidence>
<dbReference type="GO" id="GO:0022857">
    <property type="term" value="F:transmembrane transporter activity"/>
    <property type="evidence" value="ECO:0007669"/>
    <property type="project" value="InterPro"/>
</dbReference>
<feature type="transmembrane region" description="Helical" evidence="7">
    <location>
        <begin position="410"/>
        <end position="429"/>
    </location>
</feature>
<keyword evidence="5 7" id="KW-1133">Transmembrane helix</keyword>
<keyword evidence="6 7" id="KW-0472">Membrane</keyword>
<dbReference type="PANTHER" id="PTHR42718">
    <property type="entry name" value="MAJOR FACILITATOR SUPERFAMILY MULTIDRUG TRANSPORTER MFSC"/>
    <property type="match status" value="1"/>
</dbReference>
<dbReference type="InterPro" id="IPR036259">
    <property type="entry name" value="MFS_trans_sf"/>
</dbReference>
<evidence type="ECO:0000256" key="6">
    <source>
        <dbReference type="ARBA" id="ARBA00023136"/>
    </source>
</evidence>
<feature type="transmembrane region" description="Helical" evidence="7">
    <location>
        <begin position="300"/>
        <end position="325"/>
    </location>
</feature>
<dbReference type="SUPFAM" id="SSF103473">
    <property type="entry name" value="MFS general substrate transporter"/>
    <property type="match status" value="1"/>
</dbReference>
<keyword evidence="3" id="KW-1003">Cell membrane</keyword>
<feature type="transmembrane region" description="Helical" evidence="7">
    <location>
        <begin position="203"/>
        <end position="223"/>
    </location>
</feature>
<feature type="transmembrane region" description="Helical" evidence="7">
    <location>
        <begin position="337"/>
        <end position="354"/>
    </location>
</feature>
<dbReference type="EMBL" id="UINC01001157">
    <property type="protein sequence ID" value="SUZ72766.1"/>
    <property type="molecule type" value="Genomic_DNA"/>
</dbReference>
<feature type="transmembrane region" description="Helical" evidence="7">
    <location>
        <begin position="142"/>
        <end position="164"/>
    </location>
</feature>
<organism evidence="9">
    <name type="scientific">marine metagenome</name>
    <dbReference type="NCBI Taxonomy" id="408172"/>
    <lineage>
        <taxon>unclassified sequences</taxon>
        <taxon>metagenomes</taxon>
        <taxon>ecological metagenomes</taxon>
    </lineage>
</organism>
<evidence type="ECO:0000256" key="4">
    <source>
        <dbReference type="ARBA" id="ARBA00022692"/>
    </source>
</evidence>
<reference evidence="9" key="1">
    <citation type="submission" date="2018-05" db="EMBL/GenBank/DDBJ databases">
        <authorList>
            <person name="Lanie J.A."/>
            <person name="Ng W.-L."/>
            <person name="Kazmierczak K.M."/>
            <person name="Andrzejewski T.M."/>
            <person name="Davidsen T.M."/>
            <person name="Wayne K.J."/>
            <person name="Tettelin H."/>
            <person name="Glass J.I."/>
            <person name="Rusch D."/>
            <person name="Podicherti R."/>
            <person name="Tsui H.-C.T."/>
            <person name="Winkler M.E."/>
        </authorList>
    </citation>
    <scope>NUCLEOTIDE SEQUENCE</scope>
</reference>
<gene>
    <name evidence="9" type="ORF">METZ01_LOCUS25620</name>
</gene>
<keyword evidence="2" id="KW-0813">Transport</keyword>
<dbReference type="Pfam" id="PF07690">
    <property type="entry name" value="MFS_1"/>
    <property type="match status" value="1"/>
</dbReference>
<proteinExistence type="predicted"/>
<feature type="transmembrane region" description="Helical" evidence="7">
    <location>
        <begin position="271"/>
        <end position="294"/>
    </location>
</feature>
<feature type="non-terminal residue" evidence="9">
    <location>
        <position position="447"/>
    </location>
</feature>
<dbReference type="InterPro" id="IPR011701">
    <property type="entry name" value="MFS"/>
</dbReference>
<name>A0A381Q0C4_9ZZZZ</name>
<evidence type="ECO:0000313" key="9">
    <source>
        <dbReference type="EMBL" id="SUZ72766.1"/>
    </source>
</evidence>
<evidence type="ECO:0000256" key="5">
    <source>
        <dbReference type="ARBA" id="ARBA00022989"/>
    </source>
</evidence>
<feature type="transmembrane region" description="Helical" evidence="7">
    <location>
        <begin position="51"/>
        <end position="70"/>
    </location>
</feature>
<dbReference type="PANTHER" id="PTHR42718:SF48">
    <property type="entry name" value="CONSERVED TWO-DOMAIN MEMBRANE PROTEIN-RELATED"/>
    <property type="match status" value="1"/>
</dbReference>
<dbReference type="InterPro" id="IPR020846">
    <property type="entry name" value="MFS_dom"/>
</dbReference>
<feature type="non-terminal residue" evidence="9">
    <location>
        <position position="1"/>
    </location>
</feature>
<sequence>VPSSQGLPPVERRAWIALGVSTLAALLTVIDVSIVNVAFPSIRQDLGASEAGLSWVLSGYSISVGAFLLLAGRLADQKGRRLLFMVGVGVFVVGSFLSGMAESVTWLVSARVLQGVGGSILGPSSMSMVLPEFPPERRSMVIGIWGASAALGAAVGPSVGAILIDLASWRWIFLVNVPIGLVLLAITPRFVRETWDPDARGGYDLVGVPAGTLGIALLLLGVVEGERWGYGSGRTLVTVGVGLMLVVVLFVRSARHPSPLIDLSLVRIRSFWSAGLGQVFFTCAFIATILFNTLLLQELWGWSVLAAGFGVVPGPAFAALLGGPVGSVADRVGHRTLLVIGSVAAACCPAWLWWSVTAESSWATTLLPAQLCLGIGVSCSFATFASLGLRDVPPARFGVASAMLRTFSTLGFAVGVAVAVAVLTASLHLGRLAAFGRVWAMLACTFM</sequence>
<feature type="transmembrane region" description="Helical" evidence="7">
    <location>
        <begin position="14"/>
        <end position="39"/>
    </location>
</feature>
<feature type="transmembrane region" description="Helical" evidence="7">
    <location>
        <begin position="366"/>
        <end position="389"/>
    </location>
</feature>
<feature type="transmembrane region" description="Helical" evidence="7">
    <location>
        <begin position="82"/>
        <end position="100"/>
    </location>
</feature>
<evidence type="ECO:0000256" key="7">
    <source>
        <dbReference type="SAM" id="Phobius"/>
    </source>
</evidence>
<dbReference type="InterPro" id="IPR004638">
    <property type="entry name" value="EmrB-like"/>
</dbReference>
<evidence type="ECO:0000256" key="2">
    <source>
        <dbReference type="ARBA" id="ARBA00022448"/>
    </source>
</evidence>
<dbReference type="Gene3D" id="1.20.1250.20">
    <property type="entry name" value="MFS general substrate transporter like domains"/>
    <property type="match status" value="1"/>
</dbReference>
<feature type="domain" description="Major facilitator superfamily (MFS) profile" evidence="8">
    <location>
        <begin position="17"/>
        <end position="447"/>
    </location>
</feature>
<protein>
    <recommendedName>
        <fullName evidence="8">Major facilitator superfamily (MFS) profile domain-containing protein</fullName>
    </recommendedName>
</protein>
<accession>A0A381Q0C4</accession>
<feature type="transmembrane region" description="Helical" evidence="7">
    <location>
        <begin position="235"/>
        <end position="251"/>
    </location>
</feature>
<dbReference type="PROSITE" id="PS50850">
    <property type="entry name" value="MFS"/>
    <property type="match status" value="1"/>
</dbReference>
<evidence type="ECO:0000256" key="1">
    <source>
        <dbReference type="ARBA" id="ARBA00004651"/>
    </source>
</evidence>